<dbReference type="NCBIfam" id="NF009435">
    <property type="entry name" value="PRK12794.1"/>
    <property type="match status" value="1"/>
</dbReference>
<dbReference type="AlphaFoldDB" id="A0A445MZH1"/>
<dbReference type="Pfam" id="PF07309">
    <property type="entry name" value="FlaF"/>
    <property type="match status" value="1"/>
</dbReference>
<dbReference type="GO" id="GO:0044781">
    <property type="term" value="P:bacterial-type flagellum organization"/>
    <property type="evidence" value="ECO:0007669"/>
    <property type="project" value="InterPro"/>
</dbReference>
<dbReference type="EMBL" id="OJIN01000174">
    <property type="protein sequence ID" value="SPD74741.1"/>
    <property type="molecule type" value="Genomic_DNA"/>
</dbReference>
<gene>
    <name evidence="1" type="ORF">PITCH_A330006</name>
</gene>
<keyword evidence="1" id="KW-0282">Flagellum</keyword>
<accession>A0A445MZH1</accession>
<protein>
    <submittedName>
        <fullName evidence="1">Flagellar FlaF family protein</fullName>
    </submittedName>
</protein>
<keyword evidence="1" id="KW-0966">Cell projection</keyword>
<organism evidence="1">
    <name type="scientific">uncultured Desulfobacterium sp</name>
    <dbReference type="NCBI Taxonomy" id="201089"/>
    <lineage>
        <taxon>Bacteria</taxon>
        <taxon>Pseudomonadati</taxon>
        <taxon>Thermodesulfobacteriota</taxon>
        <taxon>Desulfobacteria</taxon>
        <taxon>Desulfobacterales</taxon>
        <taxon>Desulfobacteriaceae</taxon>
        <taxon>Desulfobacterium</taxon>
        <taxon>environmental samples</taxon>
    </lineage>
</organism>
<name>A0A445MZH1_9BACT</name>
<sequence>MYKNALATYQEVERETLSGRETEARILTKGAQKLQECQKNWDSDDRSKLLDEALRYNQRIWSIFQVELARDDNPLPKQLRSDLLRLSAFIDKRILETIAYPMAEKLTAVININRNIAAGLRQSVANP</sequence>
<reference evidence="1" key="1">
    <citation type="submission" date="2018-01" db="EMBL/GenBank/DDBJ databases">
        <authorList>
            <person name="Regsiter A."/>
            <person name="William W."/>
        </authorList>
    </citation>
    <scope>NUCLEOTIDE SEQUENCE</scope>
    <source>
        <strain evidence="1">TRIP AH-1</strain>
    </source>
</reference>
<keyword evidence="1" id="KW-0969">Cilium</keyword>
<evidence type="ECO:0000313" key="1">
    <source>
        <dbReference type="EMBL" id="SPD74741.1"/>
    </source>
</evidence>
<dbReference type="InterPro" id="IPR010845">
    <property type="entry name" value="FlaF"/>
</dbReference>
<proteinExistence type="predicted"/>